<evidence type="ECO:0000259" key="6">
    <source>
        <dbReference type="Pfam" id="PF02441"/>
    </source>
</evidence>
<dbReference type="NCBIfam" id="TIGR00421">
    <property type="entry name" value="ubiX_pad"/>
    <property type="match status" value="1"/>
</dbReference>
<proteinExistence type="inferred from homology"/>
<reference evidence="7" key="1">
    <citation type="journal article" date="2020" name="mSystems">
        <title>Genome- and Community-Level Interaction Insights into Carbon Utilization and Element Cycling Functions of Hydrothermarchaeota in Hydrothermal Sediment.</title>
        <authorList>
            <person name="Zhou Z."/>
            <person name="Liu Y."/>
            <person name="Xu W."/>
            <person name="Pan J."/>
            <person name="Luo Z.H."/>
            <person name="Li M."/>
        </authorList>
    </citation>
    <scope>NUCLEOTIDE SEQUENCE [LARGE SCALE GENOMIC DNA]</scope>
    <source>
        <strain evidence="7">SpSt-110</strain>
    </source>
</reference>
<comment type="caution">
    <text evidence="7">The sequence shown here is derived from an EMBL/GenBank/DDBJ whole genome shotgun (WGS) entry which is preliminary data.</text>
</comment>
<feature type="binding site" evidence="5">
    <location>
        <position position="166"/>
    </location>
    <ligand>
        <name>dimethylallyl phosphate</name>
        <dbReference type="ChEBI" id="CHEBI:88052"/>
    </ligand>
</feature>
<dbReference type="SUPFAM" id="SSF52507">
    <property type="entry name" value="Homo-oligomeric flavin-containing Cys decarboxylases, HFCD"/>
    <property type="match status" value="1"/>
</dbReference>
<evidence type="ECO:0000313" key="7">
    <source>
        <dbReference type="EMBL" id="HHP67516.1"/>
    </source>
</evidence>
<evidence type="ECO:0000256" key="3">
    <source>
        <dbReference type="ARBA" id="ARBA00022643"/>
    </source>
</evidence>
<dbReference type="InterPro" id="IPR003382">
    <property type="entry name" value="Flavoprotein"/>
</dbReference>
<keyword evidence="2 5" id="KW-0285">Flavoprotein</keyword>
<keyword evidence="4 5" id="KW-0808">Transferase</keyword>
<keyword evidence="1 5" id="KW-0637">Prenyltransferase</keyword>
<feature type="binding site" evidence="5">
    <location>
        <position position="46"/>
    </location>
    <ligand>
        <name>FMN</name>
        <dbReference type="ChEBI" id="CHEBI:58210"/>
    </ligand>
</feature>
<comment type="caution">
    <text evidence="5">Lacks conserved residue(s) required for the propagation of feature annotation.</text>
</comment>
<gene>
    <name evidence="5" type="primary">ubiX</name>
    <name evidence="7" type="ORF">ENM60_01795</name>
</gene>
<feature type="binding site" evidence="5">
    <location>
        <begin position="101"/>
        <end position="104"/>
    </location>
    <ligand>
        <name>FMN</name>
        <dbReference type="ChEBI" id="CHEBI:58210"/>
    </ligand>
</feature>
<feature type="binding site" evidence="5">
    <location>
        <position position="136"/>
    </location>
    <ligand>
        <name>FMN</name>
        <dbReference type="ChEBI" id="CHEBI:58210"/>
    </ligand>
</feature>
<dbReference type="Pfam" id="PF02441">
    <property type="entry name" value="Flavoprotein"/>
    <property type="match status" value="1"/>
</dbReference>
<feature type="binding site" evidence="5">
    <location>
        <begin position="17"/>
        <end position="19"/>
    </location>
    <ligand>
        <name>FMN</name>
        <dbReference type="ChEBI" id="CHEBI:58210"/>
    </ligand>
</feature>
<evidence type="ECO:0000256" key="4">
    <source>
        <dbReference type="ARBA" id="ARBA00022679"/>
    </source>
</evidence>
<comment type="function">
    <text evidence="5">Flavin prenyltransferase that catalyzes the synthesis of the prenylated FMN cofactor (prenyl-FMN) for 4-hydroxy-3-polyprenylbenzoic acid decarboxylase UbiD. The prenyltransferase is metal-independent and links a dimethylallyl moiety from dimethylallyl monophosphate (DMAP) to the flavin N5 and C6 atoms of FMN.</text>
</comment>
<keyword evidence="3 5" id="KW-0288">FMN</keyword>
<protein>
    <recommendedName>
        <fullName evidence="5">Flavin prenyltransferase UbiX</fullName>
        <ecNumber evidence="5">2.5.1.129</ecNumber>
    </recommendedName>
</protein>
<dbReference type="InterPro" id="IPR004507">
    <property type="entry name" value="UbiX-like"/>
</dbReference>
<dbReference type="GO" id="GO:0106141">
    <property type="term" value="F:flavin prenyltransferase activity"/>
    <property type="evidence" value="ECO:0007669"/>
    <property type="project" value="UniProtKB-EC"/>
</dbReference>
<dbReference type="EC" id="2.5.1.129" evidence="5"/>
<dbReference type="Gene3D" id="3.40.50.1950">
    <property type="entry name" value="Flavin prenyltransferase-like"/>
    <property type="match status" value="1"/>
</dbReference>
<evidence type="ECO:0000256" key="1">
    <source>
        <dbReference type="ARBA" id="ARBA00022602"/>
    </source>
</evidence>
<dbReference type="InterPro" id="IPR036551">
    <property type="entry name" value="Flavin_trans-like"/>
</dbReference>
<dbReference type="AlphaFoldDB" id="A0A7J3XXW8"/>
<dbReference type="EMBL" id="DRYK01000026">
    <property type="protein sequence ID" value="HHP67516.1"/>
    <property type="molecule type" value="Genomic_DNA"/>
</dbReference>
<accession>A0A7J3XXW8</accession>
<feature type="domain" description="Flavoprotein" evidence="6">
    <location>
        <begin position="10"/>
        <end position="187"/>
    </location>
</feature>
<sequence>MTPRRSEGRKLVVGLSGASGLVYGLRLLENIRLARTFYGRVFVVYTDNAVKVARLEEGVDLVSYLRGLEGVDAVYHSNDLSSPLASSSNLVSTDMVIVPASMNTIARIAQGVQDNLLTRVAAGVLRLGNKLVVVPRETPLSTIDLRNLYLLSEAGAVVLPAMPAFYIKPKSVEDLVLFIVGKVFDALGVEHFLYPKWGEGL</sequence>
<dbReference type="HAMAP" id="MF_01984">
    <property type="entry name" value="ubiX_pad"/>
    <property type="match status" value="1"/>
</dbReference>
<name>A0A7J3XXW8_9CREN</name>
<comment type="similarity">
    <text evidence="5">Belongs to the UbiX/PAD1 family.</text>
</comment>
<comment type="catalytic activity">
    <reaction evidence="5">
        <text>dimethylallyl phosphate + FMNH2 = prenylated FMNH2 + phosphate</text>
        <dbReference type="Rhea" id="RHEA:37743"/>
        <dbReference type="ChEBI" id="CHEBI:43474"/>
        <dbReference type="ChEBI" id="CHEBI:57618"/>
        <dbReference type="ChEBI" id="CHEBI:87467"/>
        <dbReference type="ChEBI" id="CHEBI:88052"/>
        <dbReference type="EC" id="2.5.1.129"/>
    </reaction>
</comment>
<feature type="binding site" evidence="5">
    <location>
        <position position="182"/>
    </location>
    <ligand>
        <name>dimethylallyl phosphate</name>
        <dbReference type="ChEBI" id="CHEBI:88052"/>
    </ligand>
</feature>
<evidence type="ECO:0000256" key="5">
    <source>
        <dbReference type="HAMAP-Rule" id="MF_01984"/>
    </source>
</evidence>
<evidence type="ECO:0000256" key="2">
    <source>
        <dbReference type="ARBA" id="ARBA00022630"/>
    </source>
</evidence>
<organism evidence="7">
    <name type="scientific">Thermogladius calderae</name>
    <dbReference type="NCBI Taxonomy" id="1200300"/>
    <lineage>
        <taxon>Archaea</taxon>
        <taxon>Thermoproteota</taxon>
        <taxon>Thermoprotei</taxon>
        <taxon>Desulfurococcales</taxon>
        <taxon>Desulfurococcaceae</taxon>
        <taxon>Thermogladius</taxon>
    </lineage>
</organism>